<proteinExistence type="inferred from homology"/>
<keyword evidence="2 5" id="KW-0808">Transferase</keyword>
<evidence type="ECO:0000259" key="6">
    <source>
        <dbReference type="PROSITE" id="PS51686"/>
    </source>
</evidence>
<dbReference type="PROSITE" id="PS51686">
    <property type="entry name" value="SAM_MT_RSMB_NOP"/>
    <property type="match status" value="1"/>
</dbReference>
<feature type="binding site" evidence="5">
    <location>
        <position position="343"/>
    </location>
    <ligand>
        <name>S-adenosyl-L-methionine</name>
        <dbReference type="ChEBI" id="CHEBI:59789"/>
    </ligand>
</feature>
<keyword evidence="3 5" id="KW-0949">S-adenosyl-L-methionine</keyword>
<organism evidence="7 8">
    <name type="scientific">Alcaligenes endophyticus</name>
    <dbReference type="NCBI Taxonomy" id="1929088"/>
    <lineage>
        <taxon>Bacteria</taxon>
        <taxon>Pseudomonadati</taxon>
        <taxon>Pseudomonadota</taxon>
        <taxon>Betaproteobacteria</taxon>
        <taxon>Burkholderiales</taxon>
        <taxon>Alcaligenaceae</taxon>
        <taxon>Alcaligenes</taxon>
    </lineage>
</organism>
<comment type="similarity">
    <text evidence="5">Belongs to the class I-like SAM-binding methyltransferase superfamily. RsmB/NOP family.</text>
</comment>
<evidence type="ECO:0000256" key="3">
    <source>
        <dbReference type="ARBA" id="ARBA00022691"/>
    </source>
</evidence>
<dbReference type="PANTHER" id="PTHR22807:SF61">
    <property type="entry name" value="NOL1_NOP2_SUN FAMILY PROTEIN _ ANTITERMINATION NUSB DOMAIN-CONTAINING PROTEIN"/>
    <property type="match status" value="1"/>
</dbReference>
<comment type="caution">
    <text evidence="7">The sequence shown here is derived from an EMBL/GenBank/DDBJ whole genome shotgun (WGS) entry which is preliminary data.</text>
</comment>
<evidence type="ECO:0000256" key="2">
    <source>
        <dbReference type="ARBA" id="ARBA00022679"/>
    </source>
</evidence>
<dbReference type="InterPro" id="IPR049560">
    <property type="entry name" value="MeTrfase_RsmB-F_NOP2_cat"/>
</dbReference>
<gene>
    <name evidence="7" type="primary">rsmB</name>
    <name evidence="7" type="ORF">LMS43_02540</name>
</gene>
<keyword evidence="1 5" id="KW-0489">Methyltransferase</keyword>
<feature type="active site" description="Nucleophile" evidence="5">
    <location>
        <position position="396"/>
    </location>
</feature>
<dbReference type="Gene3D" id="3.30.70.1170">
    <property type="entry name" value="Sun protein, domain 3"/>
    <property type="match status" value="1"/>
</dbReference>
<dbReference type="CDD" id="cd02440">
    <property type="entry name" value="AdoMet_MTases"/>
    <property type="match status" value="1"/>
</dbReference>
<dbReference type="PRINTS" id="PR02008">
    <property type="entry name" value="RCMTFAMILY"/>
</dbReference>
<sequence>MSGGSIATQTIPLSELILYSAQHVEGVLAGRSLSDALAETPTGIRAGVQSLSFHTLRRLGHARQIRIVLVPRQPTNTWLDALLLVSLALLDTAVRVQECADIYADRPDIPVYAPHTVVNQAVNAAHSQDALRPFKPLVNGVLRRFLREREAILTQVESRPEARWNHPGWWVKALRKAYPRDWEQLLLAANRPGPLTLRVNERVCNVQRLLAVLDEAGIEAFSPGQGAVTLNKALPVHAIPGFDLGWWSVQDWSAQQAALLLPLSDGMRVLDACAAPGGKTAHVLERADVRMTALDIDNERLFRVRQNLQRLSLLNDKVELVCADAARTRQWWDGEPYDAILADVPCTASGIVRRHPDVRWLRRESDIRDTAQLQSGILDALWGTLKPGGYLLYSTCSIFPEEGELQAQAFAERHADAQRLPAPGQLLPGVPEQYQGDGFYYALFTRTP</sequence>
<feature type="binding site" evidence="5">
    <location>
        <position position="324"/>
    </location>
    <ligand>
        <name>S-adenosyl-L-methionine</name>
        <dbReference type="ChEBI" id="CHEBI:59789"/>
    </ligand>
</feature>
<dbReference type="RefSeq" id="WP_266122506.1">
    <property type="nucleotide sequence ID" value="NZ_JAJHNU010000001.1"/>
</dbReference>
<dbReference type="EC" id="2.1.1.176" evidence="7"/>
<evidence type="ECO:0000256" key="4">
    <source>
        <dbReference type="ARBA" id="ARBA00022884"/>
    </source>
</evidence>
<evidence type="ECO:0000313" key="8">
    <source>
        <dbReference type="Proteomes" id="UP001168613"/>
    </source>
</evidence>
<evidence type="ECO:0000256" key="1">
    <source>
        <dbReference type="ARBA" id="ARBA00022603"/>
    </source>
</evidence>
<dbReference type="Proteomes" id="UP001168613">
    <property type="component" value="Unassembled WGS sequence"/>
</dbReference>
<dbReference type="InterPro" id="IPR004573">
    <property type="entry name" value="rRNA_ssu_MeTfrase_B"/>
</dbReference>
<dbReference type="SUPFAM" id="SSF48013">
    <property type="entry name" value="NusB-like"/>
    <property type="match status" value="1"/>
</dbReference>
<name>A0ABT8EFV7_9BURK</name>
<feature type="binding site" evidence="5">
    <location>
        <position position="295"/>
    </location>
    <ligand>
        <name>S-adenosyl-L-methionine</name>
        <dbReference type="ChEBI" id="CHEBI:59789"/>
    </ligand>
</feature>
<feature type="domain" description="SAM-dependent MTase RsmB/NOP-type" evidence="6">
    <location>
        <begin position="185"/>
        <end position="447"/>
    </location>
</feature>
<dbReference type="Pfam" id="PF22458">
    <property type="entry name" value="RsmF-B_ferredox"/>
    <property type="match status" value="1"/>
</dbReference>
<dbReference type="InterPro" id="IPR035926">
    <property type="entry name" value="NusB-like_sf"/>
</dbReference>
<accession>A0ABT8EFV7</accession>
<evidence type="ECO:0000256" key="5">
    <source>
        <dbReference type="PROSITE-ProRule" id="PRU01023"/>
    </source>
</evidence>
<evidence type="ECO:0000313" key="7">
    <source>
        <dbReference type="EMBL" id="MDN4120161.1"/>
    </source>
</evidence>
<keyword evidence="8" id="KW-1185">Reference proteome</keyword>
<dbReference type="Gene3D" id="1.10.287.730">
    <property type="entry name" value="Helix hairpin bin"/>
    <property type="match status" value="1"/>
</dbReference>
<protein>
    <submittedName>
        <fullName evidence="7">16S rRNA (Cytosine(967)-C(5))-methyltransferase RsmB</fullName>
        <ecNumber evidence="7">2.1.1.176</ecNumber>
    </submittedName>
</protein>
<dbReference type="InterPro" id="IPR054728">
    <property type="entry name" value="RsmB-like_ferredoxin"/>
</dbReference>
<dbReference type="InterPro" id="IPR023267">
    <property type="entry name" value="RCMT"/>
</dbReference>
<keyword evidence="4 5" id="KW-0694">RNA-binding</keyword>
<dbReference type="PANTHER" id="PTHR22807">
    <property type="entry name" value="NOP2 YEAST -RELATED NOL1/NOP2/FMU SUN DOMAIN-CONTAINING"/>
    <property type="match status" value="1"/>
</dbReference>
<dbReference type="Gene3D" id="3.40.50.150">
    <property type="entry name" value="Vaccinia Virus protein VP39"/>
    <property type="match status" value="1"/>
</dbReference>
<dbReference type="InterPro" id="IPR001678">
    <property type="entry name" value="MeTrfase_RsmB-F_NOP2_dom"/>
</dbReference>
<dbReference type="GO" id="GO:0008168">
    <property type="term" value="F:methyltransferase activity"/>
    <property type="evidence" value="ECO:0007669"/>
    <property type="project" value="UniProtKB-KW"/>
</dbReference>
<feature type="binding site" evidence="5">
    <location>
        <begin position="273"/>
        <end position="279"/>
    </location>
    <ligand>
        <name>S-adenosyl-L-methionine</name>
        <dbReference type="ChEBI" id="CHEBI:59789"/>
    </ligand>
</feature>
<dbReference type="EMBL" id="JAJHNU010000001">
    <property type="protein sequence ID" value="MDN4120161.1"/>
    <property type="molecule type" value="Genomic_DNA"/>
</dbReference>
<dbReference type="SUPFAM" id="SSF53335">
    <property type="entry name" value="S-adenosyl-L-methionine-dependent methyltransferases"/>
    <property type="match status" value="1"/>
</dbReference>
<dbReference type="InterPro" id="IPR029063">
    <property type="entry name" value="SAM-dependent_MTases_sf"/>
</dbReference>
<dbReference type="Pfam" id="PF01189">
    <property type="entry name" value="Methyltr_RsmB-F"/>
    <property type="match status" value="1"/>
</dbReference>
<reference evidence="7" key="1">
    <citation type="submission" date="2021-11" db="EMBL/GenBank/DDBJ databases">
        <title>Draft genome sequence of Alcaligenes endophyticus type strain CCUG 75668T.</title>
        <authorList>
            <person name="Salva-Serra F."/>
            <person name="Duran R.E."/>
            <person name="Seeger M."/>
            <person name="Moore E.R.B."/>
            <person name="Jaen-Luchoro D."/>
        </authorList>
    </citation>
    <scope>NUCLEOTIDE SEQUENCE</scope>
    <source>
        <strain evidence="7">CCUG 75668</strain>
    </source>
</reference>
<dbReference type="NCBIfam" id="NF008149">
    <property type="entry name" value="PRK10901.1"/>
    <property type="match status" value="1"/>
</dbReference>
<dbReference type="Gene3D" id="1.10.940.10">
    <property type="entry name" value="NusB-like"/>
    <property type="match status" value="1"/>
</dbReference>
<dbReference type="GO" id="GO:0032259">
    <property type="term" value="P:methylation"/>
    <property type="evidence" value="ECO:0007669"/>
    <property type="project" value="UniProtKB-KW"/>
</dbReference>
<dbReference type="NCBIfam" id="TIGR00563">
    <property type="entry name" value="rsmB"/>
    <property type="match status" value="1"/>
</dbReference>